<evidence type="ECO:0000313" key="2">
    <source>
        <dbReference type="EnsemblMetazoa" id="SMAR012586-PA"/>
    </source>
</evidence>
<dbReference type="STRING" id="126957.T1JFH2"/>
<dbReference type="PhylomeDB" id="T1JFH2"/>
<dbReference type="AlphaFoldDB" id="T1JFH2"/>
<keyword evidence="3" id="KW-1185">Reference proteome</keyword>
<evidence type="ECO:0000313" key="3">
    <source>
        <dbReference type="Proteomes" id="UP000014500"/>
    </source>
</evidence>
<dbReference type="EMBL" id="JH432162">
    <property type="status" value="NOT_ANNOTATED_CDS"/>
    <property type="molecule type" value="Genomic_DNA"/>
</dbReference>
<dbReference type="PANTHER" id="PTHR12353">
    <property type="entry name" value="DISKS LARGE-ASSOCIATED PROTEIN DAP SAP90/PSD-95-ASSOCIATED PROTEIN"/>
    <property type="match status" value="1"/>
</dbReference>
<dbReference type="OMA" id="CNVHLNP"/>
<dbReference type="InterPro" id="IPR005026">
    <property type="entry name" value="SAPAP"/>
</dbReference>
<organism evidence="2 3">
    <name type="scientific">Strigamia maritima</name>
    <name type="common">European centipede</name>
    <name type="synonym">Geophilus maritimus</name>
    <dbReference type="NCBI Taxonomy" id="126957"/>
    <lineage>
        <taxon>Eukaryota</taxon>
        <taxon>Metazoa</taxon>
        <taxon>Ecdysozoa</taxon>
        <taxon>Arthropoda</taxon>
        <taxon>Myriapoda</taxon>
        <taxon>Chilopoda</taxon>
        <taxon>Pleurostigmophora</taxon>
        <taxon>Geophilomorpha</taxon>
        <taxon>Linotaeniidae</taxon>
        <taxon>Strigamia</taxon>
    </lineage>
</organism>
<dbReference type="Pfam" id="PF03359">
    <property type="entry name" value="GKAP"/>
    <property type="match status" value="1"/>
</dbReference>
<dbReference type="Proteomes" id="UP000014500">
    <property type="component" value="Unassembled WGS sequence"/>
</dbReference>
<evidence type="ECO:0000256" key="1">
    <source>
        <dbReference type="ARBA" id="ARBA00008839"/>
    </source>
</evidence>
<dbReference type="EnsemblMetazoa" id="SMAR012586-RA">
    <property type="protein sequence ID" value="SMAR012586-PA"/>
    <property type="gene ID" value="SMAR012586"/>
</dbReference>
<dbReference type="HOGENOM" id="CLU_1534490_0_0_1"/>
<sequence length="175" mass="20604">MALNTQWRHFESSKLTAWASKRVKIMDEMKIKVFKNDMKSEETKLLSLAKQWRCKNEENGDLPEEICGNILAAVGKANLLVNQRFAQFSKLIEDCEFQNGDMKTTTDDLQGFWDMITWQIDDVLKKFVELDELERNNWIIENKENEKIQNKRVKLVNLTRKPRVRVPLGAKNKMK</sequence>
<comment type="similarity">
    <text evidence="1">Belongs to the SAPAP family.</text>
</comment>
<protein>
    <submittedName>
        <fullName evidence="2">Uncharacterized protein</fullName>
    </submittedName>
</protein>
<dbReference type="PANTHER" id="PTHR12353:SF1">
    <property type="entry name" value="DISKS LARGE-ASSOCIATED PROTEIN 5"/>
    <property type="match status" value="1"/>
</dbReference>
<reference evidence="2" key="2">
    <citation type="submission" date="2015-02" db="UniProtKB">
        <authorList>
            <consortium name="EnsemblMetazoa"/>
        </authorList>
    </citation>
    <scope>IDENTIFICATION</scope>
</reference>
<reference evidence="3" key="1">
    <citation type="submission" date="2011-05" db="EMBL/GenBank/DDBJ databases">
        <authorList>
            <person name="Richards S.R."/>
            <person name="Qu J."/>
            <person name="Jiang H."/>
            <person name="Jhangiani S.N."/>
            <person name="Agravi P."/>
            <person name="Goodspeed R."/>
            <person name="Gross S."/>
            <person name="Mandapat C."/>
            <person name="Jackson L."/>
            <person name="Mathew T."/>
            <person name="Pu L."/>
            <person name="Thornton R."/>
            <person name="Saada N."/>
            <person name="Wilczek-Boney K.B."/>
            <person name="Lee S."/>
            <person name="Kovar C."/>
            <person name="Wu Y."/>
            <person name="Scherer S.E."/>
            <person name="Worley K.C."/>
            <person name="Muzny D.M."/>
            <person name="Gibbs R."/>
        </authorList>
    </citation>
    <scope>NUCLEOTIDE SEQUENCE</scope>
    <source>
        <strain evidence="3">Brora</strain>
    </source>
</reference>
<accession>T1JFH2</accession>
<name>T1JFH2_STRMM</name>
<dbReference type="eggNOG" id="KOG3971">
    <property type="taxonomic scope" value="Eukaryota"/>
</dbReference>
<dbReference type="GO" id="GO:0023052">
    <property type="term" value="P:signaling"/>
    <property type="evidence" value="ECO:0007669"/>
    <property type="project" value="InterPro"/>
</dbReference>
<proteinExistence type="inferred from homology"/>